<dbReference type="AlphaFoldDB" id="A0A3A1P0M7"/>
<keyword evidence="2" id="KW-1185">Reference proteome</keyword>
<dbReference type="InterPro" id="IPR023375">
    <property type="entry name" value="ADC_dom_sf"/>
</dbReference>
<dbReference type="Gene3D" id="2.40.400.10">
    <property type="entry name" value="Acetoacetate decarboxylase-like"/>
    <property type="match status" value="1"/>
</dbReference>
<evidence type="ECO:0008006" key="3">
    <source>
        <dbReference type="Google" id="ProtNLM"/>
    </source>
</evidence>
<evidence type="ECO:0000313" key="1">
    <source>
        <dbReference type="EMBL" id="RIV82324.1"/>
    </source>
</evidence>
<protein>
    <recommendedName>
        <fullName evidence="3">Acetoacetate decarboxylase</fullName>
    </recommendedName>
</protein>
<reference evidence="1 2" key="1">
    <citation type="submission" date="2018-08" db="EMBL/GenBank/DDBJ databases">
        <title>Erythrobacter zhengii sp.nov., a bacterium isolated from deep-sea sediment.</title>
        <authorList>
            <person name="Fang C."/>
            <person name="Wu Y.-H."/>
            <person name="Sun C."/>
            <person name="Wang H."/>
            <person name="Cheng H."/>
            <person name="Meng F.-X."/>
            <person name="Wang C.-S."/>
            <person name="Xu X.-W."/>
        </authorList>
    </citation>
    <scope>NUCLEOTIDE SEQUENCE [LARGE SCALE GENOMIC DNA]</scope>
    <source>
        <strain evidence="1 2">CCTCC AB 2015396</strain>
    </source>
</reference>
<comment type="caution">
    <text evidence="1">The sequence shown here is derived from an EMBL/GenBank/DDBJ whole genome shotgun (WGS) entry which is preliminary data.</text>
</comment>
<proteinExistence type="predicted"/>
<dbReference type="GO" id="GO:0016829">
    <property type="term" value="F:lyase activity"/>
    <property type="evidence" value="ECO:0007669"/>
    <property type="project" value="InterPro"/>
</dbReference>
<dbReference type="InterPro" id="IPR010451">
    <property type="entry name" value="Acetoacetate_decarboxylase"/>
</dbReference>
<organism evidence="1 2">
    <name type="scientific">Aurantiacibacter xanthus</name>
    <dbReference type="NCBI Taxonomy" id="1784712"/>
    <lineage>
        <taxon>Bacteria</taxon>
        <taxon>Pseudomonadati</taxon>
        <taxon>Pseudomonadota</taxon>
        <taxon>Alphaproteobacteria</taxon>
        <taxon>Sphingomonadales</taxon>
        <taxon>Erythrobacteraceae</taxon>
        <taxon>Aurantiacibacter</taxon>
    </lineage>
</organism>
<accession>A0A3A1P0M7</accession>
<evidence type="ECO:0000313" key="2">
    <source>
        <dbReference type="Proteomes" id="UP000265366"/>
    </source>
</evidence>
<gene>
    <name evidence="1" type="ORF">D2V17_15545</name>
</gene>
<dbReference type="EMBL" id="QXFM01000119">
    <property type="protein sequence ID" value="RIV82324.1"/>
    <property type="molecule type" value="Genomic_DNA"/>
</dbReference>
<dbReference type="SUPFAM" id="SSF160104">
    <property type="entry name" value="Acetoacetate decarboxylase-like"/>
    <property type="match status" value="1"/>
</dbReference>
<sequence length="274" mass="29749">MIPASEPALMTGRLSPMFRMPICFGPAPGPRNLPEDKQGERYRKETTTLSLSARSDPSLLAAMLPPGFTLAGEPRINLSFLMFRNIGWLAGRGYNIAIVAIPARWQGLTEETGHFVPVVWESMADPIITGREELGWSKIYADVADLEPDEEGWRTHAEWEGFRFLDAQASGFAPGDPAPPVPMMFAKYIPRTGEWGEADVSYATITAPDGPTPVLQSSEIGTGSFAFHAARWEDMPTQYPIVNALAALPLDDFGPAQLVRSSGGGDGSGQTILR</sequence>
<dbReference type="Proteomes" id="UP000265366">
    <property type="component" value="Unassembled WGS sequence"/>
</dbReference>
<dbReference type="OrthoDB" id="47893at2"/>
<dbReference type="Pfam" id="PF06314">
    <property type="entry name" value="ADC"/>
    <property type="match status" value="1"/>
</dbReference>
<name>A0A3A1P0M7_9SPHN</name>